<keyword evidence="4" id="KW-1185">Reference proteome</keyword>
<proteinExistence type="predicted"/>
<dbReference type="EMBL" id="JAAAIL010000076">
    <property type="protein sequence ID" value="KAG0280225.1"/>
    <property type="molecule type" value="Genomic_DNA"/>
</dbReference>
<sequence>MATSLWDQYKALPPRTRMYIGLGVMAFATAGLYISDAMEEKLDPARRPVKAAAAAAGPSSSSNNDISK</sequence>
<name>A0AAD4DK23_9FUNG</name>
<protein>
    <submittedName>
        <fullName evidence="3">Uncharacterized protein</fullName>
    </submittedName>
</protein>
<keyword evidence="2" id="KW-1133">Transmembrane helix</keyword>
<evidence type="ECO:0000313" key="4">
    <source>
        <dbReference type="Proteomes" id="UP001194580"/>
    </source>
</evidence>
<dbReference type="Proteomes" id="UP001194580">
    <property type="component" value="Unassembled WGS sequence"/>
</dbReference>
<feature type="compositionally biased region" description="Polar residues" evidence="1">
    <location>
        <begin position="58"/>
        <end position="68"/>
    </location>
</feature>
<gene>
    <name evidence="3" type="ORF">BGZ95_010824</name>
</gene>
<comment type="caution">
    <text evidence="3">The sequence shown here is derived from an EMBL/GenBank/DDBJ whole genome shotgun (WGS) entry which is preliminary data.</text>
</comment>
<evidence type="ECO:0000256" key="2">
    <source>
        <dbReference type="SAM" id="Phobius"/>
    </source>
</evidence>
<feature type="region of interest" description="Disordered" evidence="1">
    <location>
        <begin position="47"/>
        <end position="68"/>
    </location>
</feature>
<evidence type="ECO:0000313" key="3">
    <source>
        <dbReference type="EMBL" id="KAG0280225.1"/>
    </source>
</evidence>
<keyword evidence="2" id="KW-0812">Transmembrane</keyword>
<organism evidence="3 4">
    <name type="scientific">Linnemannia exigua</name>
    <dbReference type="NCBI Taxonomy" id="604196"/>
    <lineage>
        <taxon>Eukaryota</taxon>
        <taxon>Fungi</taxon>
        <taxon>Fungi incertae sedis</taxon>
        <taxon>Mucoromycota</taxon>
        <taxon>Mortierellomycotina</taxon>
        <taxon>Mortierellomycetes</taxon>
        <taxon>Mortierellales</taxon>
        <taxon>Mortierellaceae</taxon>
        <taxon>Linnemannia</taxon>
    </lineage>
</organism>
<feature type="transmembrane region" description="Helical" evidence="2">
    <location>
        <begin position="20"/>
        <end position="38"/>
    </location>
</feature>
<evidence type="ECO:0000256" key="1">
    <source>
        <dbReference type="SAM" id="MobiDB-lite"/>
    </source>
</evidence>
<keyword evidence="2" id="KW-0472">Membrane</keyword>
<reference evidence="3" key="1">
    <citation type="journal article" date="2020" name="Fungal Divers.">
        <title>Resolving the Mortierellaceae phylogeny through synthesis of multi-gene phylogenetics and phylogenomics.</title>
        <authorList>
            <person name="Vandepol N."/>
            <person name="Liber J."/>
            <person name="Desiro A."/>
            <person name="Na H."/>
            <person name="Kennedy M."/>
            <person name="Barry K."/>
            <person name="Grigoriev I.V."/>
            <person name="Miller A.N."/>
            <person name="O'Donnell K."/>
            <person name="Stajich J.E."/>
            <person name="Bonito G."/>
        </authorList>
    </citation>
    <scope>NUCLEOTIDE SEQUENCE</scope>
    <source>
        <strain evidence="3">NRRL 28262</strain>
    </source>
</reference>
<accession>A0AAD4DK23</accession>
<dbReference type="AlphaFoldDB" id="A0AAD4DK23"/>